<dbReference type="STRING" id="1314781.A0A165FJB1"/>
<organism evidence="2 3">
    <name type="scientific">Exidia glandulosa HHB12029</name>
    <dbReference type="NCBI Taxonomy" id="1314781"/>
    <lineage>
        <taxon>Eukaryota</taxon>
        <taxon>Fungi</taxon>
        <taxon>Dikarya</taxon>
        <taxon>Basidiomycota</taxon>
        <taxon>Agaricomycotina</taxon>
        <taxon>Agaricomycetes</taxon>
        <taxon>Auriculariales</taxon>
        <taxon>Exidiaceae</taxon>
        <taxon>Exidia</taxon>
    </lineage>
</organism>
<name>A0A165FJB1_EXIGL</name>
<evidence type="ECO:0000313" key="2">
    <source>
        <dbReference type="EMBL" id="KZV89093.1"/>
    </source>
</evidence>
<evidence type="ECO:0000256" key="1">
    <source>
        <dbReference type="SAM" id="MobiDB-lite"/>
    </source>
</evidence>
<protein>
    <submittedName>
        <fullName evidence="2">Uncharacterized protein</fullName>
    </submittedName>
</protein>
<feature type="region of interest" description="Disordered" evidence="1">
    <location>
        <begin position="136"/>
        <end position="172"/>
    </location>
</feature>
<dbReference type="AlphaFoldDB" id="A0A165FJB1"/>
<dbReference type="InParanoid" id="A0A165FJB1"/>
<feature type="region of interest" description="Disordered" evidence="1">
    <location>
        <begin position="217"/>
        <end position="266"/>
    </location>
</feature>
<evidence type="ECO:0000313" key="3">
    <source>
        <dbReference type="Proteomes" id="UP000077266"/>
    </source>
</evidence>
<dbReference type="EMBL" id="KV426082">
    <property type="protein sequence ID" value="KZV89093.1"/>
    <property type="molecule type" value="Genomic_DNA"/>
</dbReference>
<keyword evidence="3" id="KW-1185">Reference proteome</keyword>
<sequence>MPIIANLPEQPDGHVHCIRYIEVPRQDLYSLLVAQYPQNRVALRNATINAYAAALQEDCKGDGGADFVVFSSLLGPTVRGTFRTGRSTIRAWVLSGLGCTEPKDSQKFVVATSALERLLKLLLVVSSAIVEAQVVDNSAETTSSEPRHAPEDAMEIDSTGTDPNSINTEPLSLPVPVQAENGSLAVVGASAVALEVVKAMTRLVDCDTRLPPLTTILRAIPKRSRPSPGSDSEGYDTDASAKRRRLHSIRSEAASGSRAPKSNSMHRHTAMLSNTHIREIISPGQVVCNCCGGRIKLHKTRLYEIENFNKHVKRCSGITGVHQPKKAKNASNAPTKNVTIDAMFRRKSTSARASTSTLSLSPVVPALTVLPGSSTLPQPVQPARPVEICQHLSGPEWEEYVLRTRTRNFGGIGPTQRIVFTRQLFHYKAFPATKALPTTIPSETIPEGGNAATAERDFTETELRTLDDYCEAHARRIVDIPRKFVKAAGCSGIATGPSGLSNECAKLLKDDGLRRSVNRKKNESKLPESEQHAIHISRDKFSSTLSSAADERKLQLQLRDLLFYKLWSHLERGKSTECFIHLYQQAAEGKLKDSSTFTELCQVLLECSARKLDQYKAEAQDALPTELPQFYDAHALVRWQLVASICNHDWALIANSVDALQNPSLVLESVALS</sequence>
<dbReference type="Proteomes" id="UP000077266">
    <property type="component" value="Unassembled WGS sequence"/>
</dbReference>
<dbReference type="OrthoDB" id="2681837at2759"/>
<proteinExistence type="predicted"/>
<gene>
    <name evidence="2" type="ORF">EXIGLDRAFT_696165</name>
</gene>
<accession>A0A165FJB1</accession>
<feature type="compositionally biased region" description="Polar residues" evidence="1">
    <location>
        <begin position="158"/>
        <end position="170"/>
    </location>
</feature>
<reference evidence="2 3" key="1">
    <citation type="journal article" date="2016" name="Mol. Biol. Evol.">
        <title>Comparative Genomics of Early-Diverging Mushroom-Forming Fungi Provides Insights into the Origins of Lignocellulose Decay Capabilities.</title>
        <authorList>
            <person name="Nagy L.G."/>
            <person name="Riley R."/>
            <person name="Tritt A."/>
            <person name="Adam C."/>
            <person name="Daum C."/>
            <person name="Floudas D."/>
            <person name="Sun H."/>
            <person name="Yadav J.S."/>
            <person name="Pangilinan J."/>
            <person name="Larsson K.H."/>
            <person name="Matsuura K."/>
            <person name="Barry K."/>
            <person name="Labutti K."/>
            <person name="Kuo R."/>
            <person name="Ohm R.A."/>
            <person name="Bhattacharya S.S."/>
            <person name="Shirouzu T."/>
            <person name="Yoshinaga Y."/>
            <person name="Martin F.M."/>
            <person name="Grigoriev I.V."/>
            <person name="Hibbett D.S."/>
        </authorList>
    </citation>
    <scope>NUCLEOTIDE SEQUENCE [LARGE SCALE GENOMIC DNA]</scope>
    <source>
        <strain evidence="2 3">HHB12029</strain>
    </source>
</reference>